<dbReference type="EMBL" id="QGMZ01000002">
    <property type="protein sequence ID" value="PWR76232.1"/>
    <property type="molecule type" value="Genomic_DNA"/>
</dbReference>
<gene>
    <name evidence="3" type="ORF">DLD82_00640</name>
</gene>
<dbReference type="PANTHER" id="PTHR33055">
    <property type="entry name" value="TRANSPOSASE FOR INSERTION SEQUENCE ELEMENT IS1111A"/>
    <property type="match status" value="1"/>
</dbReference>
<dbReference type="Pfam" id="PF02371">
    <property type="entry name" value="Transposase_20"/>
    <property type="match status" value="1"/>
</dbReference>
<dbReference type="RefSeq" id="WP_109939175.1">
    <property type="nucleotide sequence ID" value="NZ_CP176366.1"/>
</dbReference>
<feature type="domain" description="Transposase IS116/IS110/IS902 C-terminal" evidence="2">
    <location>
        <begin position="250"/>
        <end position="336"/>
    </location>
</feature>
<keyword evidence="4" id="KW-1185">Reference proteome</keyword>
<protein>
    <submittedName>
        <fullName evidence="3">IS110 family transposase</fullName>
    </submittedName>
</protein>
<dbReference type="AlphaFoldDB" id="A0A2V2N8A3"/>
<dbReference type="Pfam" id="PF01548">
    <property type="entry name" value="DEDD_Tnp_IS110"/>
    <property type="match status" value="1"/>
</dbReference>
<dbReference type="InterPro" id="IPR047650">
    <property type="entry name" value="Transpos_IS110"/>
</dbReference>
<accession>A0A2V2N8A3</accession>
<sequence length="415" mass="47370">MTTDYQIAAGLDVHKRFIVATILWTNGSKFQEKFDRTVQGLLALKNWILQNKCQVVACESTSDYWIQIYDSLIDHLPVIVGNAHDIKVLSHKKTDKIDSEIIALLALKGMIEPSRVFSRHHRDFRKLVRLRHFLVKKRTDIKNRIHGILDTELFHLSETLTDIFGVSGRLIMIGILQGDPADKIIKQIPWKVLNKKEPEIRNLLEQSLSQNALIQLGHCLRVMMKLDEEIGLLTKYVIHYAHTNYPRKVEILKSVPGVGDITAVTLIAEIDNFKDFSSSDKLASWLGIVPKVYQSADHQVKRSITKRGSKLGRWILTQAAHAAAKKKKSVLRDFYEAKKPVIGTGKAIIALARKMITIIWHLIVNDETYVDVYAQPKKQVKYHNVRIPVAYTLEEALKLLSDTIKEMKKPDPDPI</sequence>
<dbReference type="GO" id="GO:0004803">
    <property type="term" value="F:transposase activity"/>
    <property type="evidence" value="ECO:0007669"/>
    <property type="project" value="InterPro"/>
</dbReference>
<dbReference type="PANTHER" id="PTHR33055:SF13">
    <property type="entry name" value="TRANSPOSASE"/>
    <property type="match status" value="1"/>
</dbReference>
<dbReference type="GeneID" id="97610441"/>
<dbReference type="NCBIfam" id="NF033542">
    <property type="entry name" value="transpos_IS110"/>
    <property type="match status" value="1"/>
</dbReference>
<evidence type="ECO:0000313" key="4">
    <source>
        <dbReference type="Proteomes" id="UP000245934"/>
    </source>
</evidence>
<evidence type="ECO:0000259" key="1">
    <source>
        <dbReference type="Pfam" id="PF01548"/>
    </source>
</evidence>
<dbReference type="GO" id="GO:0003677">
    <property type="term" value="F:DNA binding"/>
    <property type="evidence" value="ECO:0007669"/>
    <property type="project" value="InterPro"/>
</dbReference>
<feature type="domain" description="Transposase IS110-like N-terminal" evidence="1">
    <location>
        <begin position="9"/>
        <end position="151"/>
    </location>
</feature>
<reference evidence="3 4" key="1">
    <citation type="submission" date="2018-05" db="EMBL/GenBank/DDBJ databases">
        <title>Draft genome of Methanospirillum stamsii Pt1.</title>
        <authorList>
            <person name="Dueholm M.S."/>
            <person name="Nielsen P.H."/>
            <person name="Bakmann L.F."/>
            <person name="Otzen D.E."/>
        </authorList>
    </citation>
    <scope>NUCLEOTIDE SEQUENCE [LARGE SCALE GENOMIC DNA]</scope>
    <source>
        <strain evidence="3 4">Pt1</strain>
    </source>
</reference>
<name>A0A2V2N8A3_9EURY</name>
<organism evidence="3 4">
    <name type="scientific">Methanospirillum stamsii</name>
    <dbReference type="NCBI Taxonomy" id="1277351"/>
    <lineage>
        <taxon>Archaea</taxon>
        <taxon>Methanobacteriati</taxon>
        <taxon>Methanobacteriota</taxon>
        <taxon>Stenosarchaea group</taxon>
        <taxon>Methanomicrobia</taxon>
        <taxon>Methanomicrobiales</taxon>
        <taxon>Methanospirillaceae</taxon>
        <taxon>Methanospirillum</taxon>
    </lineage>
</organism>
<dbReference type="InterPro" id="IPR003346">
    <property type="entry name" value="Transposase_20"/>
</dbReference>
<evidence type="ECO:0000259" key="2">
    <source>
        <dbReference type="Pfam" id="PF02371"/>
    </source>
</evidence>
<evidence type="ECO:0000313" key="3">
    <source>
        <dbReference type="EMBL" id="PWR76232.1"/>
    </source>
</evidence>
<dbReference type="OrthoDB" id="117658at2157"/>
<dbReference type="Proteomes" id="UP000245934">
    <property type="component" value="Unassembled WGS sequence"/>
</dbReference>
<proteinExistence type="predicted"/>
<dbReference type="InterPro" id="IPR002525">
    <property type="entry name" value="Transp_IS110-like_N"/>
</dbReference>
<comment type="caution">
    <text evidence="3">The sequence shown here is derived from an EMBL/GenBank/DDBJ whole genome shotgun (WGS) entry which is preliminary data.</text>
</comment>
<dbReference type="GO" id="GO:0006313">
    <property type="term" value="P:DNA transposition"/>
    <property type="evidence" value="ECO:0007669"/>
    <property type="project" value="InterPro"/>
</dbReference>